<keyword evidence="4" id="KW-1185">Reference proteome</keyword>
<gene>
    <name evidence="3" type="ORF">ACFSDE_16265</name>
</gene>
<evidence type="ECO:0000313" key="4">
    <source>
        <dbReference type="Proteomes" id="UP001597351"/>
    </source>
</evidence>
<evidence type="ECO:0008006" key="5">
    <source>
        <dbReference type="Google" id="ProtNLM"/>
    </source>
</evidence>
<comment type="caution">
    <text evidence="3">The sequence shown here is derived from an EMBL/GenBank/DDBJ whole genome shotgun (WGS) entry which is preliminary data.</text>
</comment>
<evidence type="ECO:0000256" key="2">
    <source>
        <dbReference type="SAM" id="SignalP"/>
    </source>
</evidence>
<dbReference type="PROSITE" id="PS51257">
    <property type="entry name" value="PROKAR_LIPOPROTEIN"/>
    <property type="match status" value="1"/>
</dbReference>
<dbReference type="Proteomes" id="UP001597351">
    <property type="component" value="Unassembled WGS sequence"/>
</dbReference>
<reference evidence="4" key="1">
    <citation type="journal article" date="2019" name="Int. J. Syst. Evol. Microbiol.">
        <title>The Global Catalogue of Microorganisms (GCM) 10K type strain sequencing project: providing services to taxonomists for standard genome sequencing and annotation.</title>
        <authorList>
            <consortium name="The Broad Institute Genomics Platform"/>
            <consortium name="The Broad Institute Genome Sequencing Center for Infectious Disease"/>
            <person name="Wu L."/>
            <person name="Ma J."/>
        </authorList>
    </citation>
    <scope>NUCLEOTIDE SEQUENCE [LARGE SCALE GENOMIC DNA]</scope>
    <source>
        <strain evidence="4">CGMCC 1.12477</strain>
    </source>
</reference>
<feature type="signal peptide" evidence="2">
    <location>
        <begin position="1"/>
        <end position="24"/>
    </location>
</feature>
<dbReference type="RefSeq" id="WP_343920330.1">
    <property type="nucleotide sequence ID" value="NZ_BAAAJT010000002.1"/>
</dbReference>
<protein>
    <recommendedName>
        <fullName evidence="5">Nuclear transport factor 2 family protein</fullName>
    </recommendedName>
</protein>
<feature type="chain" id="PRO_5046401076" description="Nuclear transport factor 2 family protein" evidence="2">
    <location>
        <begin position="25"/>
        <end position="199"/>
    </location>
</feature>
<keyword evidence="2" id="KW-0732">Signal</keyword>
<evidence type="ECO:0000256" key="1">
    <source>
        <dbReference type="SAM" id="MobiDB-lite"/>
    </source>
</evidence>
<organism evidence="3 4">
    <name type="scientific">Nocardioides aestuarii</name>
    <dbReference type="NCBI Taxonomy" id="252231"/>
    <lineage>
        <taxon>Bacteria</taxon>
        <taxon>Bacillati</taxon>
        <taxon>Actinomycetota</taxon>
        <taxon>Actinomycetes</taxon>
        <taxon>Propionibacteriales</taxon>
        <taxon>Nocardioidaceae</taxon>
        <taxon>Nocardioides</taxon>
    </lineage>
</organism>
<name>A0ABW4TNZ0_9ACTN</name>
<evidence type="ECO:0000313" key="3">
    <source>
        <dbReference type="EMBL" id="MFD1948359.1"/>
    </source>
</evidence>
<sequence>MTRTHRPRLAAASLAALVALSLGACSGEEESPEPDAGPSLSDPSAAPTLEVEPVVRAGEVVGRLTKGDRTRIVEAVSGVAVRYLDAAFLAGDYPRQGGFQSALAAFAPGTAKVARGDLGLLTNAGIAPRVDEVTPAQLGVTVDVLAVREHASAATAHVKLVFKTAGDVAQRVQVQGRLMMTKADGRWQVFAYHLSKGAR</sequence>
<feature type="region of interest" description="Disordered" evidence="1">
    <location>
        <begin position="26"/>
        <end position="48"/>
    </location>
</feature>
<dbReference type="EMBL" id="JBHUGD010000003">
    <property type="protein sequence ID" value="MFD1948359.1"/>
    <property type="molecule type" value="Genomic_DNA"/>
</dbReference>
<proteinExistence type="predicted"/>
<accession>A0ABW4TNZ0</accession>